<gene>
    <name evidence="1" type="ORF">AAFF_G00310760</name>
</gene>
<reference evidence="1" key="1">
    <citation type="journal article" date="2023" name="Science">
        <title>Genome structures resolve the early diversification of teleost fishes.</title>
        <authorList>
            <person name="Parey E."/>
            <person name="Louis A."/>
            <person name="Montfort J."/>
            <person name="Bouchez O."/>
            <person name="Roques C."/>
            <person name="Iampietro C."/>
            <person name="Lluch J."/>
            <person name="Castinel A."/>
            <person name="Donnadieu C."/>
            <person name="Desvignes T."/>
            <person name="Floi Bucao C."/>
            <person name="Jouanno E."/>
            <person name="Wen M."/>
            <person name="Mejri S."/>
            <person name="Dirks R."/>
            <person name="Jansen H."/>
            <person name="Henkel C."/>
            <person name="Chen W.J."/>
            <person name="Zahm M."/>
            <person name="Cabau C."/>
            <person name="Klopp C."/>
            <person name="Thompson A.W."/>
            <person name="Robinson-Rechavi M."/>
            <person name="Braasch I."/>
            <person name="Lecointre G."/>
            <person name="Bobe J."/>
            <person name="Postlethwait J.H."/>
            <person name="Berthelot C."/>
            <person name="Roest Crollius H."/>
            <person name="Guiguen Y."/>
        </authorList>
    </citation>
    <scope>NUCLEOTIDE SEQUENCE</scope>
    <source>
        <strain evidence="1">NC1722</strain>
    </source>
</reference>
<sequence>MRHSPRPMLIDAIKCFIASGRGTAYLTWACVLPSGRAATSRLTGEKRREGRADWITAVRVHSPCAPTGTAA</sequence>
<accession>A0AAD7R801</accession>
<name>A0AAD7R801_9TELE</name>
<comment type="caution">
    <text evidence="1">The sequence shown here is derived from an EMBL/GenBank/DDBJ whole genome shotgun (WGS) entry which is preliminary data.</text>
</comment>
<proteinExistence type="predicted"/>
<dbReference type="Proteomes" id="UP001221898">
    <property type="component" value="Unassembled WGS sequence"/>
</dbReference>
<dbReference type="AlphaFoldDB" id="A0AAD7R801"/>
<protein>
    <submittedName>
        <fullName evidence="1">Uncharacterized protein</fullName>
    </submittedName>
</protein>
<dbReference type="EMBL" id="JAINUG010000452">
    <property type="protein sequence ID" value="KAJ8371443.1"/>
    <property type="molecule type" value="Genomic_DNA"/>
</dbReference>
<keyword evidence="2" id="KW-1185">Reference proteome</keyword>
<evidence type="ECO:0000313" key="2">
    <source>
        <dbReference type="Proteomes" id="UP001221898"/>
    </source>
</evidence>
<evidence type="ECO:0000313" key="1">
    <source>
        <dbReference type="EMBL" id="KAJ8371443.1"/>
    </source>
</evidence>
<organism evidence="1 2">
    <name type="scientific">Aldrovandia affinis</name>
    <dbReference type="NCBI Taxonomy" id="143900"/>
    <lineage>
        <taxon>Eukaryota</taxon>
        <taxon>Metazoa</taxon>
        <taxon>Chordata</taxon>
        <taxon>Craniata</taxon>
        <taxon>Vertebrata</taxon>
        <taxon>Euteleostomi</taxon>
        <taxon>Actinopterygii</taxon>
        <taxon>Neopterygii</taxon>
        <taxon>Teleostei</taxon>
        <taxon>Notacanthiformes</taxon>
        <taxon>Halosauridae</taxon>
        <taxon>Aldrovandia</taxon>
    </lineage>
</organism>